<evidence type="ECO:0000313" key="9">
    <source>
        <dbReference type="EMBL" id="SFS43977.1"/>
    </source>
</evidence>
<dbReference type="EMBL" id="FPAI01000002">
    <property type="protein sequence ID" value="SFS43977.1"/>
    <property type="molecule type" value="Genomic_DNA"/>
</dbReference>
<dbReference type="PROSITE" id="PS00716">
    <property type="entry name" value="SIGMA70_2"/>
    <property type="match status" value="1"/>
</dbReference>
<dbReference type="NCBIfam" id="TIGR02937">
    <property type="entry name" value="sigma70-ECF"/>
    <property type="match status" value="1"/>
</dbReference>
<dbReference type="Gene3D" id="1.20.120.1810">
    <property type="match status" value="1"/>
</dbReference>
<dbReference type="PRINTS" id="PR00046">
    <property type="entry name" value="SIGMA70FCT"/>
</dbReference>
<sequence>MAADLLKDDELKRLIIQAQLHDANAKSILVEKNERLVWSIVNRYKHRGYESEDLFQMGSIGLIKAIDKFDLSYDVKFSTYAVPMIIGEIQRFLRDDGVIKVSRTLKEIAVKVHHQRERIMKSTGKVPSIHELAVQLDLTTEQIIEAEEAVRRPQSIYESIYESDGQAILCLDQLASDAPDVVERLLVTDSLNRLARREKIIMYLRYFKDCTQMEVAERLGISQVQVSRLEKKSLQLLKNYLSQEV</sequence>
<dbReference type="EMBL" id="BJWJ01000012">
    <property type="protein sequence ID" value="GEM04463.1"/>
    <property type="molecule type" value="Genomic_DNA"/>
</dbReference>
<proteinExistence type="inferred from homology"/>
<evidence type="ECO:0000256" key="5">
    <source>
        <dbReference type="RuleBase" id="RU362124"/>
    </source>
</evidence>
<dbReference type="SUPFAM" id="SSF88659">
    <property type="entry name" value="Sigma3 and sigma4 domains of RNA polymerase sigma factors"/>
    <property type="match status" value="2"/>
</dbReference>
<dbReference type="GO" id="GO:0016987">
    <property type="term" value="F:sigma factor activity"/>
    <property type="evidence" value="ECO:0007669"/>
    <property type="project" value="UniProtKB-KW"/>
</dbReference>
<dbReference type="Proteomes" id="UP000199139">
    <property type="component" value="Unassembled WGS sequence"/>
</dbReference>
<evidence type="ECO:0000259" key="7">
    <source>
        <dbReference type="PROSITE" id="PS00716"/>
    </source>
</evidence>
<keyword evidence="4 5" id="KW-0804">Transcription</keyword>
<dbReference type="NCBIfam" id="NF004052">
    <property type="entry name" value="PRK05572.1"/>
    <property type="match status" value="1"/>
</dbReference>
<dbReference type="PANTHER" id="PTHR30603">
    <property type="entry name" value="RNA POLYMERASE SIGMA FACTOR RPO"/>
    <property type="match status" value="1"/>
</dbReference>
<reference evidence="8 11" key="2">
    <citation type="submission" date="2019-07" db="EMBL/GenBank/DDBJ databases">
        <title>Whole genome shotgun sequence of Halolactibacillus miurensis NBRC 100873.</title>
        <authorList>
            <person name="Hosoyama A."/>
            <person name="Uohara A."/>
            <person name="Ohji S."/>
            <person name="Ichikawa N."/>
        </authorList>
    </citation>
    <scope>NUCLEOTIDE SEQUENCE [LARGE SCALE GENOMIC DNA]</scope>
    <source>
        <strain evidence="8 11">NBRC 100873</strain>
    </source>
</reference>
<evidence type="ECO:0000256" key="1">
    <source>
        <dbReference type="ARBA" id="ARBA00023015"/>
    </source>
</evidence>
<protein>
    <recommendedName>
        <fullName evidence="5">RNA polymerase sigma factor</fullName>
    </recommendedName>
</protein>
<dbReference type="InterPro" id="IPR014322">
    <property type="entry name" value="RNA_pol_sigma-B/F/G"/>
</dbReference>
<keyword evidence="11" id="KW-1185">Reference proteome</keyword>
<dbReference type="GO" id="GO:0003677">
    <property type="term" value="F:DNA binding"/>
    <property type="evidence" value="ECO:0007669"/>
    <property type="project" value="UniProtKB-KW"/>
</dbReference>
<dbReference type="Gene3D" id="1.10.10.10">
    <property type="entry name" value="Winged helix-like DNA-binding domain superfamily/Winged helix DNA-binding domain"/>
    <property type="match status" value="2"/>
</dbReference>
<dbReference type="STRING" id="306541.SAMN05421668_102216"/>
<comment type="function">
    <text evidence="5">Sigma factors are initiation factors that promote the attachment of RNA polymerase to specific initiation sites and are then released.</text>
</comment>
<evidence type="ECO:0000313" key="10">
    <source>
        <dbReference type="Proteomes" id="UP000199139"/>
    </source>
</evidence>
<dbReference type="Pfam" id="PF04542">
    <property type="entry name" value="Sigma70_r2"/>
    <property type="match status" value="1"/>
</dbReference>
<dbReference type="InterPro" id="IPR013325">
    <property type="entry name" value="RNA_pol_sigma_r2"/>
</dbReference>
<dbReference type="SUPFAM" id="SSF88946">
    <property type="entry name" value="Sigma2 domain of RNA polymerase sigma factors"/>
    <property type="match status" value="1"/>
</dbReference>
<dbReference type="InterPro" id="IPR050239">
    <property type="entry name" value="Sigma-70_RNA_pol_init_factors"/>
</dbReference>
<dbReference type="InterPro" id="IPR036388">
    <property type="entry name" value="WH-like_DNA-bd_sf"/>
</dbReference>
<dbReference type="PIRSF" id="PIRSF000770">
    <property type="entry name" value="RNA_pol_sigma-SigE/K"/>
    <property type="match status" value="1"/>
</dbReference>
<name>A0A1I6PUS2_9BACI</name>
<keyword evidence="2 5" id="KW-0731">Sigma factor</keyword>
<dbReference type="PANTHER" id="PTHR30603:SF19">
    <property type="entry name" value="RNA POLYMERASE SIGMA-F FACTOR"/>
    <property type="match status" value="1"/>
</dbReference>
<gene>
    <name evidence="8" type="primary">sigF</name>
    <name evidence="8" type="ORF">HMI01_14510</name>
    <name evidence="9" type="ORF">SAMN05421668_102216</name>
</gene>
<comment type="similarity">
    <text evidence="5">Belongs to the sigma-70 factor family.</text>
</comment>
<dbReference type="InterPro" id="IPR007630">
    <property type="entry name" value="RNA_pol_sigma70_r4"/>
</dbReference>
<evidence type="ECO:0000256" key="2">
    <source>
        <dbReference type="ARBA" id="ARBA00023082"/>
    </source>
</evidence>
<feature type="domain" description="RNA polymerase sigma-70" evidence="7">
    <location>
        <begin position="211"/>
        <end position="237"/>
    </location>
</feature>
<dbReference type="CDD" id="cd06171">
    <property type="entry name" value="Sigma70_r4"/>
    <property type="match status" value="1"/>
</dbReference>
<dbReference type="InterPro" id="IPR014284">
    <property type="entry name" value="RNA_pol_sigma-70_dom"/>
</dbReference>
<reference evidence="9 10" key="1">
    <citation type="submission" date="2016-10" db="EMBL/GenBank/DDBJ databases">
        <authorList>
            <person name="de Groot N.N."/>
        </authorList>
    </citation>
    <scope>NUCLEOTIDE SEQUENCE [LARGE SCALE GENOMIC DNA]</scope>
    <source>
        <strain evidence="9 10">DSM 17074</strain>
    </source>
</reference>
<evidence type="ECO:0000259" key="6">
    <source>
        <dbReference type="PROSITE" id="PS00715"/>
    </source>
</evidence>
<accession>A0A1I6PUS2</accession>
<organism evidence="9 10">
    <name type="scientific">Halolactibacillus miurensis</name>
    <dbReference type="NCBI Taxonomy" id="306541"/>
    <lineage>
        <taxon>Bacteria</taxon>
        <taxon>Bacillati</taxon>
        <taxon>Bacillota</taxon>
        <taxon>Bacilli</taxon>
        <taxon>Bacillales</taxon>
        <taxon>Bacillaceae</taxon>
        <taxon>Halolactibacillus</taxon>
    </lineage>
</organism>
<keyword evidence="3 5" id="KW-0238">DNA-binding</keyword>
<dbReference type="InterPro" id="IPR007627">
    <property type="entry name" value="RNA_pol_sigma70_r2"/>
</dbReference>
<dbReference type="InterPro" id="IPR013324">
    <property type="entry name" value="RNA_pol_sigma_r3/r4-like"/>
</dbReference>
<dbReference type="OrthoDB" id="9809557at2"/>
<evidence type="ECO:0000313" key="8">
    <source>
        <dbReference type="EMBL" id="GEM04463.1"/>
    </source>
</evidence>
<evidence type="ECO:0000256" key="3">
    <source>
        <dbReference type="ARBA" id="ARBA00023125"/>
    </source>
</evidence>
<dbReference type="AlphaFoldDB" id="A0A1I6PUS2"/>
<dbReference type="Pfam" id="PF04545">
    <property type="entry name" value="Sigma70_r4"/>
    <property type="match status" value="1"/>
</dbReference>
<dbReference type="PROSITE" id="PS00715">
    <property type="entry name" value="SIGMA70_1"/>
    <property type="match status" value="1"/>
</dbReference>
<dbReference type="GO" id="GO:0006352">
    <property type="term" value="P:DNA-templated transcription initiation"/>
    <property type="evidence" value="ECO:0007669"/>
    <property type="project" value="InterPro"/>
</dbReference>
<keyword evidence="1 5" id="KW-0805">Transcription regulation</keyword>
<evidence type="ECO:0000313" key="11">
    <source>
        <dbReference type="Proteomes" id="UP000321773"/>
    </source>
</evidence>
<dbReference type="Proteomes" id="UP000321773">
    <property type="component" value="Unassembled WGS sequence"/>
</dbReference>
<dbReference type="NCBIfam" id="TIGR02980">
    <property type="entry name" value="SigBFG"/>
    <property type="match status" value="1"/>
</dbReference>
<feature type="domain" description="RNA polymerase sigma-70" evidence="6">
    <location>
        <begin position="53"/>
        <end position="66"/>
    </location>
</feature>
<evidence type="ECO:0000256" key="4">
    <source>
        <dbReference type="ARBA" id="ARBA00023163"/>
    </source>
</evidence>
<dbReference type="InterPro" id="IPR000943">
    <property type="entry name" value="RNA_pol_sigma70"/>
</dbReference>
<dbReference type="RefSeq" id="WP_062319251.1">
    <property type="nucleotide sequence ID" value="NZ_BJWJ01000012.1"/>
</dbReference>